<dbReference type="EMBL" id="JBHSGB010000010">
    <property type="protein sequence ID" value="MFC4655538.1"/>
    <property type="molecule type" value="Genomic_DNA"/>
</dbReference>
<accession>A0ABV9JMR5</accession>
<dbReference type="Proteomes" id="UP001595962">
    <property type="component" value="Unassembled WGS sequence"/>
</dbReference>
<organism evidence="3 4">
    <name type="scientific">Rheinheimera marina</name>
    <dbReference type="NCBI Taxonomy" id="1774958"/>
    <lineage>
        <taxon>Bacteria</taxon>
        <taxon>Pseudomonadati</taxon>
        <taxon>Pseudomonadota</taxon>
        <taxon>Gammaproteobacteria</taxon>
        <taxon>Chromatiales</taxon>
        <taxon>Chromatiaceae</taxon>
        <taxon>Rheinheimera</taxon>
    </lineage>
</organism>
<evidence type="ECO:0000256" key="1">
    <source>
        <dbReference type="SAM" id="MobiDB-lite"/>
    </source>
</evidence>
<comment type="caution">
    <text evidence="3">The sequence shown here is derived from an EMBL/GenBank/DDBJ whole genome shotgun (WGS) entry which is preliminary data.</text>
</comment>
<feature type="region of interest" description="Disordered" evidence="1">
    <location>
        <begin position="22"/>
        <end position="51"/>
    </location>
</feature>
<dbReference type="Gene3D" id="3.10.450.160">
    <property type="entry name" value="inner membrane protein cigr"/>
    <property type="match status" value="1"/>
</dbReference>
<name>A0ABV9JMR5_9GAMM</name>
<gene>
    <name evidence="3" type="ORF">ACFO3I_10990</name>
</gene>
<feature type="signal peptide" evidence="2">
    <location>
        <begin position="1"/>
        <end position="22"/>
    </location>
</feature>
<reference evidence="4" key="1">
    <citation type="journal article" date="2019" name="Int. J. Syst. Evol. Microbiol.">
        <title>The Global Catalogue of Microorganisms (GCM) 10K type strain sequencing project: providing services to taxonomists for standard genome sequencing and annotation.</title>
        <authorList>
            <consortium name="The Broad Institute Genomics Platform"/>
            <consortium name="The Broad Institute Genome Sequencing Center for Infectious Disease"/>
            <person name="Wu L."/>
            <person name="Ma J."/>
        </authorList>
    </citation>
    <scope>NUCLEOTIDE SEQUENCE [LARGE SCALE GENOMIC DNA]</scope>
    <source>
        <strain evidence="4">DT28</strain>
    </source>
</reference>
<dbReference type="NCBIfam" id="NF040487">
    <property type="entry name" value="T3SS_CigR_fam"/>
    <property type="match status" value="1"/>
</dbReference>
<evidence type="ECO:0000313" key="4">
    <source>
        <dbReference type="Proteomes" id="UP001595962"/>
    </source>
</evidence>
<dbReference type="RefSeq" id="WP_377334033.1">
    <property type="nucleotide sequence ID" value="NZ_JBHSGB010000010.1"/>
</dbReference>
<feature type="chain" id="PRO_5045417144" evidence="2">
    <location>
        <begin position="23"/>
        <end position="147"/>
    </location>
</feature>
<keyword evidence="2" id="KW-0732">Signal</keyword>
<protein>
    <submittedName>
        <fullName evidence="3">Anti-virulence regulator CigR family protein</fullName>
    </submittedName>
</protein>
<proteinExistence type="predicted"/>
<keyword evidence="4" id="KW-1185">Reference proteome</keyword>
<sequence>MNNRHKLWALLIVPMLTAPALAGPDKDKGNDKSQEKQQAQQWEKSAKAKHKEYSPALVGGGLAQADARKLAVEFQLVGQQDLPAGIRKNLTKGKPLPPGIQKKAVPAEFVSRLPVHQGYEWRLVGTDLILVSVATQVVADVLHDVFR</sequence>
<evidence type="ECO:0000313" key="3">
    <source>
        <dbReference type="EMBL" id="MFC4655538.1"/>
    </source>
</evidence>
<evidence type="ECO:0000256" key="2">
    <source>
        <dbReference type="SAM" id="SignalP"/>
    </source>
</evidence>
<feature type="compositionally biased region" description="Basic and acidic residues" evidence="1">
    <location>
        <begin position="24"/>
        <end position="35"/>
    </location>
</feature>